<organism evidence="10 11">
    <name type="scientific">Campylobacter majalis</name>
    <dbReference type="NCBI Taxonomy" id="2790656"/>
    <lineage>
        <taxon>Bacteria</taxon>
        <taxon>Pseudomonadati</taxon>
        <taxon>Campylobacterota</taxon>
        <taxon>Epsilonproteobacteria</taxon>
        <taxon>Campylobacterales</taxon>
        <taxon>Campylobacteraceae</taxon>
        <taxon>Campylobacter</taxon>
    </lineage>
</organism>
<evidence type="ECO:0000256" key="9">
    <source>
        <dbReference type="HAMAP-Rule" id="MF_00336"/>
    </source>
</evidence>
<feature type="binding site" evidence="9">
    <location>
        <position position="55"/>
    </location>
    <ligand>
        <name>ATP</name>
        <dbReference type="ChEBI" id="CHEBI:30616"/>
    </ligand>
</feature>
<dbReference type="GO" id="GO:0004141">
    <property type="term" value="F:dethiobiotin synthase activity"/>
    <property type="evidence" value="ECO:0007669"/>
    <property type="project" value="UniProtKB-EC"/>
</dbReference>
<keyword evidence="4 9" id="KW-0547">Nucleotide-binding</keyword>
<dbReference type="PANTHER" id="PTHR43210">
    <property type="entry name" value="DETHIOBIOTIN SYNTHETASE"/>
    <property type="match status" value="1"/>
</dbReference>
<feature type="active site" evidence="9">
    <location>
        <position position="37"/>
    </location>
</feature>
<evidence type="ECO:0000256" key="1">
    <source>
        <dbReference type="ARBA" id="ARBA00022490"/>
    </source>
</evidence>
<evidence type="ECO:0000256" key="3">
    <source>
        <dbReference type="ARBA" id="ARBA00022723"/>
    </source>
</evidence>
<comment type="cofactor">
    <cofactor evidence="9">
        <name>Mg(2+)</name>
        <dbReference type="ChEBI" id="CHEBI:18420"/>
    </cofactor>
</comment>
<dbReference type="SUPFAM" id="SSF52540">
    <property type="entry name" value="P-loop containing nucleoside triphosphate hydrolases"/>
    <property type="match status" value="1"/>
</dbReference>
<keyword evidence="6 9" id="KW-0067">ATP-binding</keyword>
<sequence>MKQFYVLGTATDVGKTHVSALLCKSLKAYDINVSYYKPVASGNKLDKNGDMIVSDVDFVRKFADICNASCSYAYLSAYSPHLSASIEGNEAKIGPILQKADELRRISQVSIIEGAGGVICPIVYNKIMQIDIVKAVNAPVLLVADASLGAINQTCLSVKFLKDSSVNIKAILLNNYDKTSIIHQDNAKMISELSGAWVFKIEKNAKILNKSEIYKIFEI</sequence>
<evidence type="ECO:0000256" key="5">
    <source>
        <dbReference type="ARBA" id="ARBA00022756"/>
    </source>
</evidence>
<dbReference type="PANTHER" id="PTHR43210:SF2">
    <property type="entry name" value="ATP-DEPENDENT DETHIOBIOTIN SYNTHETASE BIOD 2"/>
    <property type="match status" value="1"/>
</dbReference>
<dbReference type="Gene3D" id="3.40.50.300">
    <property type="entry name" value="P-loop containing nucleotide triphosphate hydrolases"/>
    <property type="match status" value="1"/>
</dbReference>
<feature type="binding site" evidence="9">
    <location>
        <begin position="113"/>
        <end position="116"/>
    </location>
    <ligand>
        <name>ATP</name>
        <dbReference type="ChEBI" id="CHEBI:30616"/>
    </ligand>
</feature>
<evidence type="ECO:0000256" key="8">
    <source>
        <dbReference type="ARBA" id="ARBA00047386"/>
    </source>
</evidence>
<comment type="catalytic activity">
    <reaction evidence="8">
        <text>(7R,8S)-8-amino-7-(carboxyamino)nonanoate + ATP = (4R,5S)-dethiobiotin + ADP + phosphate + H(+)</text>
        <dbReference type="Rhea" id="RHEA:63684"/>
        <dbReference type="ChEBI" id="CHEBI:15378"/>
        <dbReference type="ChEBI" id="CHEBI:30616"/>
        <dbReference type="ChEBI" id="CHEBI:43474"/>
        <dbReference type="ChEBI" id="CHEBI:149470"/>
        <dbReference type="ChEBI" id="CHEBI:149473"/>
        <dbReference type="ChEBI" id="CHEBI:456216"/>
    </reaction>
</comment>
<dbReference type="Proteomes" id="UP000789803">
    <property type="component" value="Unassembled WGS sequence"/>
</dbReference>
<evidence type="ECO:0000256" key="6">
    <source>
        <dbReference type="ARBA" id="ARBA00022840"/>
    </source>
</evidence>
<feature type="binding site" evidence="9">
    <location>
        <position position="113"/>
    </location>
    <ligand>
        <name>Mg(2+)</name>
        <dbReference type="ChEBI" id="CHEBI:18420"/>
    </ligand>
</feature>
<evidence type="ECO:0000313" key="11">
    <source>
        <dbReference type="Proteomes" id="UP000789803"/>
    </source>
</evidence>
<comment type="subcellular location">
    <subcellularLocation>
        <location evidence="9">Cytoplasm</location>
    </subcellularLocation>
</comment>
<keyword evidence="5 9" id="KW-0093">Biotin biosynthesis</keyword>
<keyword evidence="1 9" id="KW-0963">Cytoplasm</keyword>
<name>A0ABM8Q9W0_9BACT</name>
<dbReference type="EMBL" id="CAJHOF010000027">
    <property type="protein sequence ID" value="CAD7289776.1"/>
    <property type="molecule type" value="Genomic_DNA"/>
</dbReference>
<evidence type="ECO:0000256" key="4">
    <source>
        <dbReference type="ARBA" id="ARBA00022741"/>
    </source>
</evidence>
<comment type="function">
    <text evidence="9">Catalyzes a mechanistically unusual reaction, the ATP-dependent insertion of CO2 between the N7 and N8 nitrogen atoms of 7,8-diaminopelargonic acid (DAPA, also called 7,8-diammoniononanoate) to form a ureido ring.</text>
</comment>
<keyword evidence="11" id="KW-1185">Reference proteome</keyword>
<accession>A0ABM8Q9W0</accession>
<keyword evidence="3 9" id="KW-0479">Metal-binding</keyword>
<keyword evidence="2 9" id="KW-0436">Ligase</keyword>
<proteinExistence type="inferred from homology"/>
<dbReference type="InterPro" id="IPR004472">
    <property type="entry name" value="DTB_synth_BioD"/>
</dbReference>
<dbReference type="EC" id="6.3.3.3" evidence="9"/>
<dbReference type="PIRSF" id="PIRSF006755">
    <property type="entry name" value="DTB_synth"/>
    <property type="match status" value="1"/>
</dbReference>
<feature type="binding site" evidence="9">
    <location>
        <begin position="12"/>
        <end position="17"/>
    </location>
    <ligand>
        <name>ATP</name>
        <dbReference type="ChEBI" id="CHEBI:30616"/>
    </ligand>
</feature>
<evidence type="ECO:0000256" key="7">
    <source>
        <dbReference type="ARBA" id="ARBA00022842"/>
    </source>
</evidence>
<evidence type="ECO:0000256" key="2">
    <source>
        <dbReference type="ARBA" id="ARBA00022598"/>
    </source>
</evidence>
<feature type="binding site" evidence="9">
    <location>
        <position position="16"/>
    </location>
    <ligand>
        <name>Mg(2+)</name>
        <dbReference type="ChEBI" id="CHEBI:18420"/>
    </ligand>
</feature>
<comment type="similarity">
    <text evidence="9">Belongs to the dethiobiotin synthetase family.</text>
</comment>
<dbReference type="InterPro" id="IPR027417">
    <property type="entry name" value="P-loop_NTPase"/>
</dbReference>
<keyword evidence="7 9" id="KW-0460">Magnesium</keyword>
<evidence type="ECO:0000313" key="10">
    <source>
        <dbReference type="EMBL" id="CAD7289776.1"/>
    </source>
</evidence>
<protein>
    <recommendedName>
        <fullName evidence="9">ATP-dependent dethiobiotin synthetase BioD</fullName>
        <ecNumber evidence="9">6.3.3.3</ecNumber>
    </recommendedName>
    <alternativeName>
        <fullName evidence="9">DTB synthetase</fullName>
        <shortName evidence="9">DTBS</shortName>
    </alternativeName>
    <alternativeName>
        <fullName evidence="9">Dethiobiotin synthase</fullName>
    </alternativeName>
</protein>
<comment type="subunit">
    <text evidence="9">Homodimer.</text>
</comment>
<reference evidence="10 11" key="1">
    <citation type="submission" date="2020-11" db="EMBL/GenBank/DDBJ databases">
        <authorList>
            <person name="Peeters C."/>
        </authorList>
    </citation>
    <scope>NUCLEOTIDE SEQUENCE [LARGE SCALE GENOMIC DNA]</scope>
    <source>
        <strain evidence="10 11">LMG 7974</strain>
    </source>
</reference>
<comment type="caution">
    <text evidence="10">The sequence shown here is derived from an EMBL/GenBank/DDBJ whole genome shotgun (WGS) entry which is preliminary data.</text>
</comment>
<feature type="binding site" evidence="9">
    <location>
        <position position="55"/>
    </location>
    <ligand>
        <name>Mg(2+)</name>
        <dbReference type="ChEBI" id="CHEBI:18420"/>
    </ligand>
</feature>
<comment type="caution">
    <text evidence="9">Lacks conserved residue(s) required for the propagation of feature annotation.</text>
</comment>
<comment type="catalytic activity">
    <reaction evidence="9">
        <text>(7R,8S)-7,8-diammoniononanoate + CO2 + ATP = (4R,5S)-dethiobiotin + ADP + phosphate + 3 H(+)</text>
        <dbReference type="Rhea" id="RHEA:15805"/>
        <dbReference type="ChEBI" id="CHEBI:15378"/>
        <dbReference type="ChEBI" id="CHEBI:16526"/>
        <dbReference type="ChEBI" id="CHEBI:30616"/>
        <dbReference type="ChEBI" id="CHEBI:43474"/>
        <dbReference type="ChEBI" id="CHEBI:149469"/>
        <dbReference type="ChEBI" id="CHEBI:149473"/>
        <dbReference type="ChEBI" id="CHEBI:456216"/>
        <dbReference type="EC" id="6.3.3.3"/>
    </reaction>
</comment>
<dbReference type="Pfam" id="PF13500">
    <property type="entry name" value="AAA_26"/>
    <property type="match status" value="1"/>
</dbReference>
<dbReference type="HAMAP" id="MF_00336">
    <property type="entry name" value="BioD"/>
    <property type="match status" value="1"/>
</dbReference>
<feature type="binding site" evidence="9">
    <location>
        <position position="41"/>
    </location>
    <ligand>
        <name>substrate</name>
    </ligand>
</feature>
<gene>
    <name evidence="9 10" type="primary">bioD</name>
    <name evidence="10" type="ORF">LMG7974_01859</name>
</gene>
<feature type="binding site" evidence="9">
    <location>
        <begin position="174"/>
        <end position="175"/>
    </location>
    <ligand>
        <name>ATP</name>
        <dbReference type="ChEBI" id="CHEBI:30616"/>
    </ligand>
</feature>
<dbReference type="NCBIfam" id="TIGR00347">
    <property type="entry name" value="bioD"/>
    <property type="match status" value="1"/>
</dbReference>
<dbReference type="RefSeq" id="WP_229933626.1">
    <property type="nucleotide sequence ID" value="NZ_CAJHOF010000027.1"/>
</dbReference>
<comment type="pathway">
    <text evidence="9">Cofactor biosynthesis; biotin biosynthesis; biotin from 7,8-diaminononanoate: step 1/2.</text>
</comment>
<dbReference type="CDD" id="cd03109">
    <property type="entry name" value="DTBS"/>
    <property type="match status" value="1"/>
</dbReference>